<keyword evidence="3" id="KW-1185">Reference proteome</keyword>
<gene>
    <name evidence="2" type="ORF">HGM15179_004727</name>
</gene>
<reference evidence="2" key="1">
    <citation type="submission" date="2019-04" db="EMBL/GenBank/DDBJ databases">
        <title>Genome assembly of Zosterops borbonicus 15179.</title>
        <authorList>
            <person name="Leroy T."/>
            <person name="Anselmetti Y."/>
            <person name="Tilak M.-K."/>
            <person name="Nabholz B."/>
        </authorList>
    </citation>
    <scope>NUCLEOTIDE SEQUENCE</scope>
    <source>
        <strain evidence="2">HGM_15179</strain>
        <tissue evidence="2">Muscle</tissue>
    </source>
</reference>
<dbReference type="AlphaFoldDB" id="A0A8K1LQT8"/>
<comment type="caution">
    <text evidence="2">The sequence shown here is derived from an EMBL/GenBank/DDBJ whole genome shotgun (WGS) entry which is preliminary data.</text>
</comment>
<evidence type="ECO:0000313" key="2">
    <source>
        <dbReference type="EMBL" id="TRZ22398.1"/>
    </source>
</evidence>
<evidence type="ECO:0000313" key="3">
    <source>
        <dbReference type="Proteomes" id="UP000796761"/>
    </source>
</evidence>
<feature type="region of interest" description="Disordered" evidence="1">
    <location>
        <begin position="1"/>
        <end position="22"/>
    </location>
</feature>
<organism evidence="2 3">
    <name type="scientific">Zosterops borbonicus</name>
    <dbReference type="NCBI Taxonomy" id="364589"/>
    <lineage>
        <taxon>Eukaryota</taxon>
        <taxon>Metazoa</taxon>
        <taxon>Chordata</taxon>
        <taxon>Craniata</taxon>
        <taxon>Vertebrata</taxon>
        <taxon>Euteleostomi</taxon>
        <taxon>Archelosauria</taxon>
        <taxon>Archosauria</taxon>
        <taxon>Dinosauria</taxon>
        <taxon>Saurischia</taxon>
        <taxon>Theropoda</taxon>
        <taxon>Coelurosauria</taxon>
        <taxon>Aves</taxon>
        <taxon>Neognathae</taxon>
        <taxon>Neoaves</taxon>
        <taxon>Telluraves</taxon>
        <taxon>Australaves</taxon>
        <taxon>Passeriformes</taxon>
        <taxon>Sylvioidea</taxon>
        <taxon>Zosteropidae</taxon>
        <taxon>Zosterops</taxon>
    </lineage>
</organism>
<sequence length="154" mass="17259">PPGVGSVSDGAMDGTALHTKEEKSLPRNVYRLQCHFNHLCSQLPAGKRSHARDFASNKWTPSSGAVSCRLFVQGDDHSHLSRGKTLQVGFTYGSREERKLTLKEEEIEIKKGSFQSPYLQLCRIMSGGRKQDTKTMTNLVVTYHWKYCGIMPLS</sequence>
<dbReference type="OrthoDB" id="10635257at2759"/>
<protein>
    <submittedName>
        <fullName evidence="2">Uncharacterized protein</fullName>
    </submittedName>
</protein>
<evidence type="ECO:0000256" key="1">
    <source>
        <dbReference type="SAM" id="MobiDB-lite"/>
    </source>
</evidence>
<feature type="non-terminal residue" evidence="2">
    <location>
        <position position="154"/>
    </location>
</feature>
<accession>A0A8K1LQT8</accession>
<feature type="non-terminal residue" evidence="2">
    <location>
        <position position="1"/>
    </location>
</feature>
<name>A0A8K1LQT8_9PASS</name>
<proteinExistence type="predicted"/>
<dbReference type="EMBL" id="SWJQ01000098">
    <property type="protein sequence ID" value="TRZ22398.1"/>
    <property type="molecule type" value="Genomic_DNA"/>
</dbReference>
<dbReference type="Proteomes" id="UP000796761">
    <property type="component" value="Unassembled WGS sequence"/>
</dbReference>